<evidence type="ECO:0000256" key="1">
    <source>
        <dbReference type="ARBA" id="ARBA00022942"/>
    </source>
</evidence>
<dbReference type="Pfam" id="PF00227">
    <property type="entry name" value="Proteasome"/>
    <property type="match status" value="1"/>
</dbReference>
<evidence type="ECO:0000256" key="2">
    <source>
        <dbReference type="PROSITE-ProRule" id="PRU00808"/>
    </source>
</evidence>
<dbReference type="GO" id="GO:0019773">
    <property type="term" value="C:proteasome core complex, alpha-subunit complex"/>
    <property type="evidence" value="ECO:0007669"/>
    <property type="project" value="UniProtKB-UniRule"/>
</dbReference>
<reference evidence="3" key="1">
    <citation type="submission" date="2021-02" db="EMBL/GenBank/DDBJ databases">
        <authorList>
            <person name="Dougan E. K."/>
            <person name="Rhodes N."/>
            <person name="Thang M."/>
            <person name="Chan C."/>
        </authorList>
    </citation>
    <scope>NUCLEOTIDE SEQUENCE</scope>
</reference>
<dbReference type="EMBL" id="CAJNDS010000313">
    <property type="protein sequence ID" value="CAE7042231.1"/>
    <property type="molecule type" value="Genomic_DNA"/>
</dbReference>
<sequence length="134" mass="14329">MSRPFGVALLVAGVDPWDGPVLFNTDPSGTFTKYAACAIGSAQEGATSMLQEQYNKDMTLKEAEILALTTLRQVMEEKLSKVNIEVGVCPTSTGKFRCYNAEELEDVISRLPAPTVPTLQSASAPGRGDLSYGP</sequence>
<protein>
    <recommendedName>
        <fullName evidence="5">Proteasome subunit alpha type 5</fullName>
    </recommendedName>
</protein>
<name>A0A812IK73_9DINO</name>
<dbReference type="PANTHER" id="PTHR11599">
    <property type="entry name" value="PROTEASOME SUBUNIT ALPHA/BETA"/>
    <property type="match status" value="1"/>
</dbReference>
<keyword evidence="4" id="KW-1185">Reference proteome</keyword>
<dbReference type="PROSITE" id="PS51475">
    <property type="entry name" value="PROTEASOME_ALPHA_2"/>
    <property type="match status" value="1"/>
</dbReference>
<evidence type="ECO:0000313" key="4">
    <source>
        <dbReference type="Proteomes" id="UP000604046"/>
    </source>
</evidence>
<dbReference type="InterPro" id="IPR029055">
    <property type="entry name" value="Ntn_hydrolases_N"/>
</dbReference>
<comment type="similarity">
    <text evidence="2">Belongs to the peptidase T1A family.</text>
</comment>
<comment type="caution">
    <text evidence="3">The sequence shown here is derived from an EMBL/GenBank/DDBJ whole genome shotgun (WGS) entry which is preliminary data.</text>
</comment>
<organism evidence="3 4">
    <name type="scientific">Symbiodinium natans</name>
    <dbReference type="NCBI Taxonomy" id="878477"/>
    <lineage>
        <taxon>Eukaryota</taxon>
        <taxon>Sar</taxon>
        <taxon>Alveolata</taxon>
        <taxon>Dinophyceae</taxon>
        <taxon>Suessiales</taxon>
        <taxon>Symbiodiniaceae</taxon>
        <taxon>Symbiodinium</taxon>
    </lineage>
</organism>
<dbReference type="OrthoDB" id="431557at2759"/>
<evidence type="ECO:0008006" key="5">
    <source>
        <dbReference type="Google" id="ProtNLM"/>
    </source>
</evidence>
<dbReference type="InterPro" id="IPR050115">
    <property type="entry name" value="Proteasome_alpha"/>
</dbReference>
<dbReference type="InterPro" id="IPR001353">
    <property type="entry name" value="Proteasome_sua/b"/>
</dbReference>
<dbReference type="InterPro" id="IPR023332">
    <property type="entry name" value="Proteasome_alpha-type"/>
</dbReference>
<proteinExistence type="inferred from homology"/>
<keyword evidence="1 2" id="KW-0647">Proteasome</keyword>
<dbReference type="SUPFAM" id="SSF56235">
    <property type="entry name" value="N-terminal nucleophile aminohydrolases (Ntn hydrolases)"/>
    <property type="match status" value="1"/>
</dbReference>
<gene>
    <name evidence="3" type="ORF">SNAT2548_LOCUS4993</name>
</gene>
<accession>A0A812IK73</accession>
<dbReference type="GO" id="GO:0051603">
    <property type="term" value="P:proteolysis involved in protein catabolic process"/>
    <property type="evidence" value="ECO:0007669"/>
    <property type="project" value="InterPro"/>
</dbReference>
<dbReference type="Gene3D" id="3.60.20.10">
    <property type="entry name" value="Glutamine Phosphoribosylpyrophosphate, subunit 1, domain 1"/>
    <property type="match status" value="1"/>
</dbReference>
<dbReference type="AlphaFoldDB" id="A0A812IK73"/>
<evidence type="ECO:0000313" key="3">
    <source>
        <dbReference type="EMBL" id="CAE7042231.1"/>
    </source>
</evidence>
<dbReference type="Proteomes" id="UP000604046">
    <property type="component" value="Unassembled WGS sequence"/>
</dbReference>